<feature type="domain" description="Alpha/beta hydrolase fold-3" evidence="2">
    <location>
        <begin position="81"/>
        <end position="278"/>
    </location>
</feature>
<comment type="caution">
    <text evidence="3">The sequence shown here is derived from an EMBL/GenBank/DDBJ whole genome shotgun (WGS) entry which is preliminary data.</text>
</comment>
<sequence>MPQSPAITDPEIAAFVAEADGFPPEPPGDIAAQRRAYDAMAAHFRVPRPAGVSVTDASLPGPAGPIPVRSYAPGAPGRVRIVYCHGGAYSLGGLESHDDVCAEIAAATGCVLTAVDYRLAPEHRHPAAFEDALAATEAALAEGPAVVAGDSAGGGLAAAVALALRGRAELRGQALIYPTLGGEALGLASYADCATAPLLTTADILALQAARAGGPPPLDDPSFAPLLAVDMDGAAPCYATAAEVDPLRDDAPALAERLRVAGVPVTLRIEAGLPHMWLRARHRSAAAKAAFAALCAGIAALARD</sequence>
<dbReference type="PANTHER" id="PTHR48081">
    <property type="entry name" value="AB HYDROLASE SUPERFAMILY PROTEIN C4A8.06C"/>
    <property type="match status" value="1"/>
</dbReference>
<name>A0ABQ6LMM0_9RHOB</name>
<dbReference type="Proteomes" id="UP001239909">
    <property type="component" value="Unassembled WGS sequence"/>
</dbReference>
<keyword evidence="1 3" id="KW-0378">Hydrolase</keyword>
<dbReference type="SUPFAM" id="SSF53474">
    <property type="entry name" value="alpha/beta-Hydrolases"/>
    <property type="match status" value="1"/>
</dbReference>
<dbReference type="GO" id="GO:0016787">
    <property type="term" value="F:hydrolase activity"/>
    <property type="evidence" value="ECO:0007669"/>
    <property type="project" value="UniProtKB-KW"/>
</dbReference>
<dbReference type="InterPro" id="IPR013094">
    <property type="entry name" value="AB_hydrolase_3"/>
</dbReference>
<keyword evidence="4" id="KW-1185">Reference proteome</keyword>
<proteinExistence type="predicted"/>
<dbReference type="PANTHER" id="PTHR48081:SF8">
    <property type="entry name" value="ALPHA_BETA HYDROLASE FOLD-3 DOMAIN-CONTAINING PROTEIN-RELATED"/>
    <property type="match status" value="1"/>
</dbReference>
<organism evidence="3 4">
    <name type="scientific">Paralimibaculum aggregatum</name>
    <dbReference type="NCBI Taxonomy" id="3036245"/>
    <lineage>
        <taxon>Bacteria</taxon>
        <taxon>Pseudomonadati</taxon>
        <taxon>Pseudomonadota</taxon>
        <taxon>Alphaproteobacteria</taxon>
        <taxon>Rhodobacterales</taxon>
        <taxon>Paracoccaceae</taxon>
        <taxon>Paralimibaculum</taxon>
    </lineage>
</organism>
<evidence type="ECO:0000256" key="1">
    <source>
        <dbReference type="ARBA" id="ARBA00022801"/>
    </source>
</evidence>
<protein>
    <submittedName>
        <fullName evidence="3">Alpha/beta hydrolase</fullName>
    </submittedName>
</protein>
<dbReference type="Pfam" id="PF07859">
    <property type="entry name" value="Abhydrolase_3"/>
    <property type="match status" value="1"/>
</dbReference>
<dbReference type="RefSeq" id="WP_285673209.1">
    <property type="nucleotide sequence ID" value="NZ_BSYI01000032.1"/>
</dbReference>
<dbReference type="InterPro" id="IPR050300">
    <property type="entry name" value="GDXG_lipolytic_enzyme"/>
</dbReference>
<evidence type="ECO:0000313" key="4">
    <source>
        <dbReference type="Proteomes" id="UP001239909"/>
    </source>
</evidence>
<gene>
    <name evidence="3" type="ORF">LNKW23_34370</name>
</gene>
<evidence type="ECO:0000259" key="2">
    <source>
        <dbReference type="Pfam" id="PF07859"/>
    </source>
</evidence>
<reference evidence="3 4" key="1">
    <citation type="submission" date="2023-04" db="EMBL/GenBank/DDBJ databases">
        <title>Marinoamorphus aggregata gen. nov., sp. Nov., isolate from tissue of brittle star Ophioplocus japonicus.</title>
        <authorList>
            <person name="Kawano K."/>
            <person name="Sawayama S."/>
            <person name="Nakagawa S."/>
        </authorList>
    </citation>
    <scope>NUCLEOTIDE SEQUENCE [LARGE SCALE GENOMIC DNA]</scope>
    <source>
        <strain evidence="3 4">NKW23</strain>
    </source>
</reference>
<dbReference type="EMBL" id="BSYI01000032">
    <property type="protein sequence ID" value="GMG84222.1"/>
    <property type="molecule type" value="Genomic_DNA"/>
</dbReference>
<evidence type="ECO:0000313" key="3">
    <source>
        <dbReference type="EMBL" id="GMG84222.1"/>
    </source>
</evidence>
<accession>A0ABQ6LMM0</accession>
<dbReference type="InterPro" id="IPR029058">
    <property type="entry name" value="AB_hydrolase_fold"/>
</dbReference>
<dbReference type="Gene3D" id="3.40.50.1820">
    <property type="entry name" value="alpha/beta hydrolase"/>
    <property type="match status" value="1"/>
</dbReference>